<dbReference type="RefSeq" id="WP_368644055.1">
    <property type="nucleotide sequence ID" value="NZ_CP158252.1"/>
</dbReference>
<dbReference type="InterPro" id="IPR002758">
    <property type="entry name" value="Cation_antiport_E"/>
</dbReference>
<gene>
    <name evidence="8" type="ORF">ABRY99_06755</name>
</gene>
<dbReference type="GO" id="GO:0005886">
    <property type="term" value="C:plasma membrane"/>
    <property type="evidence" value="ECO:0007669"/>
    <property type="project" value="UniProtKB-SubCell"/>
</dbReference>
<organism evidence="8">
    <name type="scientific">Castellaniella ginsengisoli</name>
    <dbReference type="NCBI Taxonomy" id="546114"/>
    <lineage>
        <taxon>Bacteria</taxon>
        <taxon>Pseudomonadati</taxon>
        <taxon>Pseudomonadota</taxon>
        <taxon>Betaproteobacteria</taxon>
        <taxon>Burkholderiales</taxon>
        <taxon>Alcaligenaceae</taxon>
        <taxon>Castellaniella</taxon>
    </lineage>
</organism>
<dbReference type="NCBIfam" id="NF006520">
    <property type="entry name" value="PRK08965.1-4"/>
    <property type="match status" value="1"/>
</dbReference>
<keyword evidence="5 7" id="KW-1133">Transmembrane helix</keyword>
<sequence length="162" mass="17783">MRRLLHALPLACLLLILWLVLNDSLSAGHLVLGVVIALVLALLAPILRPVRARLSHPLVALRLAGHVAADIARSNRDVGRIILRGHPPGARPGLLDIPLRIRDPHGLTALACIVTFTPGTVWAGHDPERNVLTLHVLNLSDPEGLTRIIQDRYERPLMEIFE</sequence>
<evidence type="ECO:0000313" key="8">
    <source>
        <dbReference type="EMBL" id="XDJ43250.1"/>
    </source>
</evidence>
<dbReference type="PIRSF" id="PIRSF019239">
    <property type="entry name" value="MrpE"/>
    <property type="match status" value="1"/>
</dbReference>
<dbReference type="AlphaFoldDB" id="A0AB39CMQ0"/>
<reference evidence="8" key="1">
    <citation type="submission" date="2024-05" db="EMBL/GenBank/DDBJ databases">
        <authorList>
            <person name="Luo Y.-C."/>
            <person name="Nicholds J."/>
            <person name="Mortimer T."/>
            <person name="Maboni G."/>
        </authorList>
    </citation>
    <scope>NUCLEOTIDE SEQUENCE</scope>
    <source>
        <strain evidence="8">153920</strain>
    </source>
</reference>
<comment type="similarity">
    <text evidence="2">Belongs to the CPA3 antiporters (TC 2.A.63) subunit E family.</text>
</comment>
<keyword evidence="6 7" id="KW-0472">Membrane</keyword>
<name>A0AB39CMQ0_9BURK</name>
<feature type="transmembrane region" description="Helical" evidence="7">
    <location>
        <begin position="32"/>
        <end position="50"/>
    </location>
</feature>
<keyword evidence="3" id="KW-1003">Cell membrane</keyword>
<dbReference type="PANTHER" id="PTHR34584">
    <property type="entry name" value="NA(+)/H(+) ANTIPORTER SUBUNIT E1"/>
    <property type="match status" value="1"/>
</dbReference>
<keyword evidence="4 7" id="KW-0812">Transmembrane</keyword>
<proteinExistence type="inferred from homology"/>
<evidence type="ECO:0000256" key="5">
    <source>
        <dbReference type="ARBA" id="ARBA00022989"/>
    </source>
</evidence>
<evidence type="ECO:0000256" key="4">
    <source>
        <dbReference type="ARBA" id="ARBA00022692"/>
    </source>
</evidence>
<protein>
    <submittedName>
        <fullName evidence="8">Na+/H+ antiporter subunit E</fullName>
    </submittedName>
</protein>
<evidence type="ECO:0000256" key="3">
    <source>
        <dbReference type="ARBA" id="ARBA00022475"/>
    </source>
</evidence>
<comment type="subcellular location">
    <subcellularLocation>
        <location evidence="1">Cell membrane</location>
        <topology evidence="1">Multi-pass membrane protein</topology>
    </subcellularLocation>
</comment>
<evidence type="ECO:0000256" key="1">
    <source>
        <dbReference type="ARBA" id="ARBA00004651"/>
    </source>
</evidence>
<evidence type="ECO:0000256" key="2">
    <source>
        <dbReference type="ARBA" id="ARBA00006228"/>
    </source>
</evidence>
<dbReference type="Pfam" id="PF01899">
    <property type="entry name" value="MNHE"/>
    <property type="match status" value="1"/>
</dbReference>
<dbReference type="EMBL" id="CP158252">
    <property type="protein sequence ID" value="XDJ43250.1"/>
    <property type="molecule type" value="Genomic_DNA"/>
</dbReference>
<accession>A0AB39CMQ0</accession>
<evidence type="ECO:0000256" key="7">
    <source>
        <dbReference type="SAM" id="Phobius"/>
    </source>
</evidence>
<evidence type="ECO:0000256" key="6">
    <source>
        <dbReference type="ARBA" id="ARBA00023136"/>
    </source>
</evidence>
<dbReference type="PANTHER" id="PTHR34584:SF1">
    <property type="entry name" value="NA(+)_H(+) ANTIPORTER SUBUNIT E1"/>
    <property type="match status" value="1"/>
</dbReference>
<dbReference type="GO" id="GO:0008324">
    <property type="term" value="F:monoatomic cation transmembrane transporter activity"/>
    <property type="evidence" value="ECO:0007669"/>
    <property type="project" value="InterPro"/>
</dbReference>